<keyword evidence="3" id="KW-0804">Transcription</keyword>
<feature type="domain" description="HTH araC/xylS-type" evidence="4">
    <location>
        <begin position="172"/>
        <end position="270"/>
    </location>
</feature>
<reference evidence="5 6" key="1">
    <citation type="journal article" date="2020" name="Antonie Van Leeuwenhoek">
        <title>Rhodopirellula heiligendammensis sp. nov., Rhodopirellula pilleata sp. nov., and Rhodopirellula solitaria sp. nov. isolated from natural or artificial marine surfaces in Northern Germany and California, USA, and emended description of the genus Rhodopirellula.</title>
        <authorList>
            <person name="Kallscheuer N."/>
            <person name="Wiegand S."/>
            <person name="Jogler M."/>
            <person name="Boedeker C."/>
            <person name="Peeters S.H."/>
            <person name="Rast P."/>
            <person name="Heuer A."/>
            <person name="Jetten M.S.M."/>
            <person name="Rohde M."/>
            <person name="Jogler C."/>
        </authorList>
    </citation>
    <scope>NUCLEOTIDE SEQUENCE [LARGE SCALE GENOMIC DNA]</scope>
    <source>
        <strain evidence="5 6">Poly21</strain>
    </source>
</reference>
<dbReference type="RefSeq" id="WP_146405756.1">
    <property type="nucleotide sequence ID" value="NZ_SJPU01000001.1"/>
</dbReference>
<evidence type="ECO:0000256" key="3">
    <source>
        <dbReference type="ARBA" id="ARBA00023163"/>
    </source>
</evidence>
<keyword evidence="6" id="KW-1185">Reference proteome</keyword>
<dbReference type="PROSITE" id="PS01124">
    <property type="entry name" value="HTH_ARAC_FAMILY_2"/>
    <property type="match status" value="1"/>
</dbReference>
<dbReference type="OrthoDB" id="9799319at2"/>
<dbReference type="EMBL" id="SJPU01000001">
    <property type="protein sequence ID" value="TWU18772.1"/>
    <property type="molecule type" value="Genomic_DNA"/>
</dbReference>
<evidence type="ECO:0000256" key="2">
    <source>
        <dbReference type="ARBA" id="ARBA00023125"/>
    </source>
</evidence>
<dbReference type="AlphaFoldDB" id="A0A5C6C3V7"/>
<dbReference type="InterPro" id="IPR003313">
    <property type="entry name" value="AraC-bd"/>
</dbReference>
<comment type="caution">
    <text evidence="5">The sequence shown here is derived from an EMBL/GenBank/DDBJ whole genome shotgun (WGS) entry which is preliminary data.</text>
</comment>
<evidence type="ECO:0000313" key="6">
    <source>
        <dbReference type="Proteomes" id="UP000319908"/>
    </source>
</evidence>
<dbReference type="InterPro" id="IPR037923">
    <property type="entry name" value="HTH-like"/>
</dbReference>
<dbReference type="Gene3D" id="2.60.120.10">
    <property type="entry name" value="Jelly Rolls"/>
    <property type="match status" value="1"/>
</dbReference>
<evidence type="ECO:0000259" key="4">
    <source>
        <dbReference type="PROSITE" id="PS01124"/>
    </source>
</evidence>
<dbReference type="Pfam" id="PF02311">
    <property type="entry name" value="AraC_binding"/>
    <property type="match status" value="1"/>
</dbReference>
<dbReference type="PANTHER" id="PTHR43280:SF27">
    <property type="entry name" value="TRANSCRIPTIONAL REGULATOR MTLR"/>
    <property type="match status" value="1"/>
</dbReference>
<dbReference type="InterPro" id="IPR009057">
    <property type="entry name" value="Homeodomain-like_sf"/>
</dbReference>
<dbReference type="Pfam" id="PF12833">
    <property type="entry name" value="HTH_18"/>
    <property type="match status" value="1"/>
</dbReference>
<dbReference type="GO" id="GO:0043565">
    <property type="term" value="F:sequence-specific DNA binding"/>
    <property type="evidence" value="ECO:0007669"/>
    <property type="project" value="InterPro"/>
</dbReference>
<dbReference type="SUPFAM" id="SSF46689">
    <property type="entry name" value="Homeodomain-like"/>
    <property type="match status" value="1"/>
</dbReference>
<dbReference type="Gene3D" id="1.10.10.60">
    <property type="entry name" value="Homeodomain-like"/>
    <property type="match status" value="2"/>
</dbReference>
<dbReference type="SMART" id="SM00342">
    <property type="entry name" value="HTH_ARAC"/>
    <property type="match status" value="1"/>
</dbReference>
<evidence type="ECO:0000256" key="1">
    <source>
        <dbReference type="ARBA" id="ARBA00023015"/>
    </source>
</evidence>
<protein>
    <submittedName>
        <fullName evidence="5">Melibiose operon regulatory protein</fullName>
    </submittedName>
</protein>
<dbReference type="Proteomes" id="UP000319908">
    <property type="component" value="Unassembled WGS sequence"/>
</dbReference>
<dbReference type="InterPro" id="IPR018062">
    <property type="entry name" value="HTH_AraC-typ_CS"/>
</dbReference>
<accession>A0A5C6C3V7</accession>
<keyword evidence="1" id="KW-0805">Transcription regulation</keyword>
<dbReference type="GO" id="GO:0003700">
    <property type="term" value="F:DNA-binding transcription factor activity"/>
    <property type="evidence" value="ECO:0007669"/>
    <property type="project" value="InterPro"/>
</dbReference>
<proteinExistence type="predicted"/>
<sequence>MKQFDTKRPEFSPYGFACESWKPTRMTRPDRHNEIELNLLTAGSLTYLLGGQRTKIEAGRLGIFWAAIPHQIVEVEGDTPYYVVTVPLSEFLRVGLDLSFINRILQGELIVDCDHYPWDELVFRRWELDLKADDRVLQRAANLEVQSRLLRFAHGINDGKLVPSMAALTRADQIACYIARNYQQPLTSQSIANAMDVHANYAMTLFRKTFGTTMTAFITQHRISHAQRLLVTTDNAILDVALDSGFQSLSRFNEAFKAGCGCAPREFRKTHRPASPSR</sequence>
<dbReference type="InterPro" id="IPR018060">
    <property type="entry name" value="HTH_AraC"/>
</dbReference>
<organism evidence="5 6">
    <name type="scientific">Allorhodopirellula heiligendammensis</name>
    <dbReference type="NCBI Taxonomy" id="2714739"/>
    <lineage>
        <taxon>Bacteria</taxon>
        <taxon>Pseudomonadati</taxon>
        <taxon>Planctomycetota</taxon>
        <taxon>Planctomycetia</taxon>
        <taxon>Pirellulales</taxon>
        <taxon>Pirellulaceae</taxon>
        <taxon>Allorhodopirellula</taxon>
    </lineage>
</organism>
<gene>
    <name evidence="5" type="primary">melR</name>
    <name evidence="5" type="ORF">Poly21_09380</name>
</gene>
<evidence type="ECO:0000313" key="5">
    <source>
        <dbReference type="EMBL" id="TWU18772.1"/>
    </source>
</evidence>
<keyword evidence="2" id="KW-0238">DNA-binding</keyword>
<name>A0A5C6C3V7_9BACT</name>
<dbReference type="SUPFAM" id="SSF51215">
    <property type="entry name" value="Regulatory protein AraC"/>
    <property type="match status" value="1"/>
</dbReference>
<dbReference type="PROSITE" id="PS00041">
    <property type="entry name" value="HTH_ARAC_FAMILY_1"/>
    <property type="match status" value="1"/>
</dbReference>
<dbReference type="PANTHER" id="PTHR43280">
    <property type="entry name" value="ARAC-FAMILY TRANSCRIPTIONAL REGULATOR"/>
    <property type="match status" value="1"/>
</dbReference>
<dbReference type="InterPro" id="IPR014710">
    <property type="entry name" value="RmlC-like_jellyroll"/>
</dbReference>